<proteinExistence type="predicted"/>
<name>A0A167YD10_9HYPO</name>
<dbReference type="Pfam" id="PF00581">
    <property type="entry name" value="Rhodanese"/>
    <property type="match status" value="1"/>
</dbReference>
<evidence type="ECO:0000313" key="2">
    <source>
        <dbReference type="EMBL" id="KZZ91182.1"/>
    </source>
</evidence>
<dbReference type="PANTHER" id="PTHR44086:SF10">
    <property type="entry name" value="THIOSULFATE SULFURTRANSFERASE_RHODANESE-LIKE DOMAIN-CONTAINING PROTEIN 3"/>
    <property type="match status" value="1"/>
</dbReference>
<dbReference type="EMBL" id="AZGY01000019">
    <property type="protein sequence ID" value="KZZ91182.1"/>
    <property type="molecule type" value="Genomic_DNA"/>
</dbReference>
<evidence type="ECO:0000259" key="1">
    <source>
        <dbReference type="PROSITE" id="PS50206"/>
    </source>
</evidence>
<dbReference type="OrthoDB" id="566238at2759"/>
<dbReference type="SMART" id="SM00450">
    <property type="entry name" value="RHOD"/>
    <property type="match status" value="1"/>
</dbReference>
<dbReference type="SUPFAM" id="SSF52821">
    <property type="entry name" value="Rhodanese/Cell cycle control phosphatase"/>
    <property type="match status" value="1"/>
</dbReference>
<dbReference type="Gene3D" id="3.40.250.10">
    <property type="entry name" value="Rhodanese-like domain"/>
    <property type="match status" value="1"/>
</dbReference>
<accession>A0A167YD10</accession>
<dbReference type="STRING" id="1081109.A0A167YD10"/>
<organism evidence="2 3">
    <name type="scientific">Moelleriella libera RCEF 2490</name>
    <dbReference type="NCBI Taxonomy" id="1081109"/>
    <lineage>
        <taxon>Eukaryota</taxon>
        <taxon>Fungi</taxon>
        <taxon>Dikarya</taxon>
        <taxon>Ascomycota</taxon>
        <taxon>Pezizomycotina</taxon>
        <taxon>Sordariomycetes</taxon>
        <taxon>Hypocreomycetidae</taxon>
        <taxon>Hypocreales</taxon>
        <taxon>Clavicipitaceae</taxon>
        <taxon>Moelleriella</taxon>
    </lineage>
</organism>
<comment type="caution">
    <text evidence="2">The sequence shown here is derived from an EMBL/GenBank/DDBJ whole genome shotgun (WGS) entry which is preliminary data.</text>
</comment>
<gene>
    <name evidence="2" type="ORF">AAL_06923</name>
</gene>
<keyword evidence="3" id="KW-1185">Reference proteome</keyword>
<dbReference type="InterPro" id="IPR001763">
    <property type="entry name" value="Rhodanese-like_dom"/>
</dbReference>
<protein>
    <submittedName>
        <fullName evidence="2">Rhodanese domain protein</fullName>
    </submittedName>
</protein>
<dbReference type="Proteomes" id="UP000078544">
    <property type="component" value="Unassembled WGS sequence"/>
</dbReference>
<dbReference type="AlphaFoldDB" id="A0A167YD10"/>
<reference evidence="2 3" key="1">
    <citation type="journal article" date="2016" name="Genome Biol. Evol.">
        <title>Divergent and convergent evolution of fungal pathogenicity.</title>
        <authorList>
            <person name="Shang Y."/>
            <person name="Xiao G."/>
            <person name="Zheng P."/>
            <person name="Cen K."/>
            <person name="Zhan S."/>
            <person name="Wang C."/>
        </authorList>
    </citation>
    <scope>NUCLEOTIDE SEQUENCE [LARGE SCALE GENOMIC DNA]</scope>
    <source>
        <strain evidence="2 3">RCEF 2490</strain>
    </source>
</reference>
<dbReference type="PROSITE" id="PS50206">
    <property type="entry name" value="RHODANESE_3"/>
    <property type="match status" value="1"/>
</dbReference>
<evidence type="ECO:0000313" key="3">
    <source>
        <dbReference type="Proteomes" id="UP000078544"/>
    </source>
</evidence>
<sequence>MAAPRRLVAICGRSALRLSGPGLIKIPAALSPSTLLPAYIQPRCAPRQSISPRQDKALCRAGRWYSVGSSKGKGSDDDAAVPGSRIWSFDEVKKLVERQKGQPQDNVVLVGTYNTLTNPGNFPLRDRKRKKGWGQGGMNGMLTQNAGGVVDVREPAELQTTGKIPGAVNIPMTKAARSFYTEDADFRDVFGFDRPERSKTLLFYCKAGVRAKTAAGLAKQAGWHDVAEYTGSWLDWEANGGPVESVKSRGDST</sequence>
<dbReference type="InterPro" id="IPR036873">
    <property type="entry name" value="Rhodanese-like_dom_sf"/>
</dbReference>
<feature type="domain" description="Rhodanese" evidence="1">
    <location>
        <begin position="149"/>
        <end position="245"/>
    </location>
</feature>
<dbReference type="GO" id="GO:0005739">
    <property type="term" value="C:mitochondrion"/>
    <property type="evidence" value="ECO:0007669"/>
    <property type="project" value="TreeGrafter"/>
</dbReference>
<dbReference type="GO" id="GO:0004792">
    <property type="term" value="F:thiosulfate-cyanide sulfurtransferase activity"/>
    <property type="evidence" value="ECO:0007669"/>
    <property type="project" value="TreeGrafter"/>
</dbReference>
<dbReference type="PANTHER" id="PTHR44086">
    <property type="entry name" value="THIOSULFATE SULFURTRANSFERASE RDL2, MITOCHONDRIAL-RELATED"/>
    <property type="match status" value="1"/>
</dbReference>